<dbReference type="EMBL" id="JAWQEG010000671">
    <property type="protein sequence ID" value="KAK3886787.1"/>
    <property type="molecule type" value="Genomic_DNA"/>
</dbReference>
<feature type="region of interest" description="Disordered" evidence="1">
    <location>
        <begin position="47"/>
        <end position="83"/>
    </location>
</feature>
<dbReference type="AlphaFoldDB" id="A0AAE1G833"/>
<dbReference type="EMBL" id="JAWQEG010000652">
    <property type="protein sequence ID" value="KAK3887105.1"/>
    <property type="molecule type" value="Genomic_DNA"/>
</dbReference>
<evidence type="ECO:0000313" key="3">
    <source>
        <dbReference type="EMBL" id="KAK3887105.1"/>
    </source>
</evidence>
<accession>A0AAE1G833</accession>
<reference evidence="2" key="1">
    <citation type="submission" date="2023-10" db="EMBL/GenBank/DDBJ databases">
        <title>Genome assemblies of two species of porcelain crab, Petrolisthes cinctipes and Petrolisthes manimaculis (Anomura: Porcellanidae).</title>
        <authorList>
            <person name="Angst P."/>
        </authorList>
    </citation>
    <scope>NUCLEOTIDE SEQUENCE</scope>
    <source>
        <strain evidence="2">PB745_01</strain>
        <tissue evidence="2">Gill</tissue>
    </source>
</reference>
<protein>
    <submittedName>
        <fullName evidence="2">Uncharacterized protein</fullName>
    </submittedName>
</protein>
<gene>
    <name evidence="3" type="ORF">Pcinc_008792</name>
    <name evidence="2" type="ORF">Pcinc_009107</name>
</gene>
<keyword evidence="4" id="KW-1185">Reference proteome</keyword>
<evidence type="ECO:0000313" key="4">
    <source>
        <dbReference type="Proteomes" id="UP001286313"/>
    </source>
</evidence>
<dbReference type="Proteomes" id="UP001286313">
    <property type="component" value="Unassembled WGS sequence"/>
</dbReference>
<comment type="caution">
    <text evidence="2">The sequence shown here is derived from an EMBL/GenBank/DDBJ whole genome shotgun (WGS) entry which is preliminary data.</text>
</comment>
<name>A0AAE1G833_PETCI</name>
<feature type="compositionally biased region" description="Pro residues" evidence="1">
    <location>
        <begin position="53"/>
        <end position="63"/>
    </location>
</feature>
<sequence>MPSHIGLAGNDMADGLAKAACMLDVGDMAAEPSLRCQRNTIYSAGYTSGPLYPRNPPRAPPMTPHLLQSSPPKSGIPQRYGTLCTSHDPKCPPLSLHPPQFLFL</sequence>
<proteinExistence type="predicted"/>
<evidence type="ECO:0000313" key="2">
    <source>
        <dbReference type="EMBL" id="KAK3886787.1"/>
    </source>
</evidence>
<evidence type="ECO:0000256" key="1">
    <source>
        <dbReference type="SAM" id="MobiDB-lite"/>
    </source>
</evidence>
<organism evidence="2 4">
    <name type="scientific">Petrolisthes cinctipes</name>
    <name type="common">Flat porcelain crab</name>
    <dbReference type="NCBI Taxonomy" id="88211"/>
    <lineage>
        <taxon>Eukaryota</taxon>
        <taxon>Metazoa</taxon>
        <taxon>Ecdysozoa</taxon>
        <taxon>Arthropoda</taxon>
        <taxon>Crustacea</taxon>
        <taxon>Multicrustacea</taxon>
        <taxon>Malacostraca</taxon>
        <taxon>Eumalacostraca</taxon>
        <taxon>Eucarida</taxon>
        <taxon>Decapoda</taxon>
        <taxon>Pleocyemata</taxon>
        <taxon>Anomura</taxon>
        <taxon>Galatheoidea</taxon>
        <taxon>Porcellanidae</taxon>
        <taxon>Petrolisthes</taxon>
    </lineage>
</organism>